<name>A0A5Q6S0F5_9ACTN</name>
<evidence type="ECO:0000313" key="3">
    <source>
        <dbReference type="Proteomes" id="UP000307768"/>
    </source>
</evidence>
<gene>
    <name evidence="2" type="ORF">FE697_009040</name>
</gene>
<sequence>MREQAPPVVRFRTGLGLKVAAVALPPPLIVVGLAVAATVDQGEVPPDVPLVLGIACALSLLIVGLALGAAPSHRWDLVRGRLTIRRREVALGSVTRVVVFPGFRGWVGMSFWDAGGRIARLGADVAFGNRRSLGRDQWSALRTLLAAPQAPALQAYRSVTQRQMATRAPARSLAGEGAVRLVDAQIAWIDSGRRSTDPGSPILRFVRGS</sequence>
<dbReference type="EMBL" id="VDFQ02000002">
    <property type="protein sequence ID" value="KAA1423709.1"/>
    <property type="molecule type" value="Genomic_DNA"/>
</dbReference>
<protein>
    <submittedName>
        <fullName evidence="2">Uncharacterized protein</fullName>
    </submittedName>
</protein>
<dbReference type="RefSeq" id="WP_149769228.1">
    <property type="nucleotide sequence ID" value="NZ_VDFQ02000002.1"/>
</dbReference>
<keyword evidence="1" id="KW-1133">Transmembrane helix</keyword>
<feature type="transmembrane region" description="Helical" evidence="1">
    <location>
        <begin position="20"/>
        <end position="39"/>
    </location>
</feature>
<proteinExistence type="predicted"/>
<dbReference type="Proteomes" id="UP000307768">
    <property type="component" value="Unassembled WGS sequence"/>
</dbReference>
<feature type="transmembrane region" description="Helical" evidence="1">
    <location>
        <begin position="51"/>
        <end position="70"/>
    </location>
</feature>
<comment type="caution">
    <text evidence="2">The sequence shown here is derived from an EMBL/GenBank/DDBJ whole genome shotgun (WGS) entry which is preliminary data.</text>
</comment>
<evidence type="ECO:0000256" key="1">
    <source>
        <dbReference type="SAM" id="Phobius"/>
    </source>
</evidence>
<accession>A0A5Q6S0F5</accession>
<reference evidence="2 3" key="1">
    <citation type="submission" date="2019-09" db="EMBL/GenBank/DDBJ databases">
        <title>Mumia zhuanghuii sp. nov. isolated from the intestinal contents of plateau pika (Ochotona curzoniae) in the Qinghai-Tibet plateau of China.</title>
        <authorList>
            <person name="Tian Z."/>
        </authorList>
    </citation>
    <scope>NUCLEOTIDE SEQUENCE [LARGE SCALE GENOMIC DNA]</scope>
    <source>
        <strain evidence="3">350</strain>
    </source>
</reference>
<evidence type="ECO:0000313" key="2">
    <source>
        <dbReference type="EMBL" id="KAA1423709.1"/>
    </source>
</evidence>
<keyword evidence="1" id="KW-0472">Membrane</keyword>
<dbReference type="OrthoDB" id="10019776at2"/>
<dbReference type="AlphaFoldDB" id="A0A5Q6S0F5"/>
<organism evidence="2 3">
    <name type="scientific">Mumia zhuanghuii</name>
    <dbReference type="NCBI Taxonomy" id="2585211"/>
    <lineage>
        <taxon>Bacteria</taxon>
        <taxon>Bacillati</taxon>
        <taxon>Actinomycetota</taxon>
        <taxon>Actinomycetes</taxon>
        <taxon>Propionibacteriales</taxon>
        <taxon>Nocardioidaceae</taxon>
        <taxon>Mumia</taxon>
    </lineage>
</organism>
<keyword evidence="1" id="KW-0812">Transmembrane</keyword>